<dbReference type="Pfam" id="PF00359">
    <property type="entry name" value="PTS_EIIA_2"/>
    <property type="match status" value="1"/>
</dbReference>
<keyword evidence="2" id="KW-0813">Transport</keyword>
<feature type="domain" description="PTS EIIC type-2" evidence="15">
    <location>
        <begin position="281"/>
        <end position="685"/>
    </location>
</feature>
<dbReference type="GO" id="GO:0016301">
    <property type="term" value="F:kinase activity"/>
    <property type="evidence" value="ECO:0007669"/>
    <property type="project" value="UniProtKB-KW"/>
</dbReference>
<protein>
    <submittedName>
        <fullName evidence="16">PTS system fructose-specific IIA component</fullName>
    </submittedName>
</protein>
<dbReference type="EMBL" id="CP006682">
    <property type="protein sequence ID" value="AHB36595.1"/>
    <property type="molecule type" value="Genomic_DNA"/>
</dbReference>
<feature type="transmembrane region" description="Helical" evidence="12">
    <location>
        <begin position="628"/>
        <end position="655"/>
    </location>
</feature>
<dbReference type="InterPro" id="IPR003353">
    <property type="entry name" value="PTS_IIB_fruc"/>
</dbReference>
<dbReference type="InterPro" id="IPR016152">
    <property type="entry name" value="PTrfase/Anion_transptr"/>
</dbReference>
<accession>V5RLA3</accession>
<organism evidence="16 17">
    <name type="scientific">Spiroplasma apis B31</name>
    <dbReference type="NCBI Taxonomy" id="1276258"/>
    <lineage>
        <taxon>Bacteria</taxon>
        <taxon>Bacillati</taxon>
        <taxon>Mycoplasmatota</taxon>
        <taxon>Mollicutes</taxon>
        <taxon>Entomoplasmatales</taxon>
        <taxon>Spiroplasmataceae</taxon>
        <taxon>Spiroplasma</taxon>
    </lineage>
</organism>
<keyword evidence="9" id="KW-0418">Kinase</keyword>
<dbReference type="InterPro" id="IPR013014">
    <property type="entry name" value="PTS_EIIC_2"/>
</dbReference>
<keyword evidence="4" id="KW-0597">Phosphoprotein</keyword>
<feature type="transmembrane region" description="Helical" evidence="12">
    <location>
        <begin position="289"/>
        <end position="310"/>
    </location>
</feature>
<dbReference type="PROSITE" id="PS51104">
    <property type="entry name" value="PTS_EIIC_TYPE_2"/>
    <property type="match status" value="1"/>
</dbReference>
<keyword evidence="17" id="KW-1185">Reference proteome</keyword>
<evidence type="ECO:0000256" key="2">
    <source>
        <dbReference type="ARBA" id="ARBA00022448"/>
    </source>
</evidence>
<keyword evidence="11 12" id="KW-0472">Membrane</keyword>
<feature type="transmembrane region" description="Helical" evidence="12">
    <location>
        <begin position="675"/>
        <end position="697"/>
    </location>
</feature>
<dbReference type="Gene3D" id="3.40.930.10">
    <property type="entry name" value="Mannitol-specific EII, Chain A"/>
    <property type="match status" value="1"/>
</dbReference>
<feature type="transmembrane region" description="Helical" evidence="12">
    <location>
        <begin position="483"/>
        <end position="516"/>
    </location>
</feature>
<dbReference type="GO" id="GO:0022877">
    <property type="term" value="F:protein-N(PI)-phosphohistidine-fructose phosphotransferase system transporter activity"/>
    <property type="evidence" value="ECO:0007669"/>
    <property type="project" value="InterPro"/>
</dbReference>
<evidence type="ECO:0000256" key="10">
    <source>
        <dbReference type="ARBA" id="ARBA00022989"/>
    </source>
</evidence>
<evidence type="ECO:0000256" key="7">
    <source>
        <dbReference type="ARBA" id="ARBA00022683"/>
    </source>
</evidence>
<name>V5RLA3_SPIAP</name>
<proteinExistence type="predicted"/>
<dbReference type="Pfam" id="PF02302">
    <property type="entry name" value="PTS_IIB"/>
    <property type="match status" value="1"/>
</dbReference>
<keyword evidence="8 12" id="KW-0812">Transmembrane</keyword>
<dbReference type="Gene3D" id="3.40.50.2300">
    <property type="match status" value="1"/>
</dbReference>
<evidence type="ECO:0000256" key="12">
    <source>
        <dbReference type="SAM" id="Phobius"/>
    </source>
</evidence>
<evidence type="ECO:0000256" key="5">
    <source>
        <dbReference type="ARBA" id="ARBA00022597"/>
    </source>
</evidence>
<keyword evidence="10 12" id="KW-1133">Transmembrane helix</keyword>
<evidence type="ECO:0000256" key="1">
    <source>
        <dbReference type="ARBA" id="ARBA00004651"/>
    </source>
</evidence>
<feature type="transmembrane region" description="Helical" evidence="12">
    <location>
        <begin position="444"/>
        <end position="463"/>
    </location>
</feature>
<dbReference type="STRING" id="1276258.SAPIS_v1c07500"/>
<dbReference type="HOGENOM" id="CLU_013155_1_0_14"/>
<dbReference type="GO" id="GO:0090563">
    <property type="term" value="F:protein-phosphocysteine-sugar phosphotransferase activity"/>
    <property type="evidence" value="ECO:0007669"/>
    <property type="project" value="TreeGrafter"/>
</dbReference>
<dbReference type="InterPro" id="IPR003501">
    <property type="entry name" value="PTS_EIIB_2/3"/>
</dbReference>
<reference evidence="16 17" key="1">
    <citation type="journal article" date="2014" name="Genome Announc.">
        <title>Complete Genome Sequence of Spiroplasma apis B31T (ATCC 33834), a Bacterium Associated with May Disease of Honeybees (Apis mellifera).</title>
        <authorList>
            <person name="Ku C."/>
            <person name="Lo W.S."/>
            <person name="Chen L.L."/>
            <person name="Kuo C.H."/>
        </authorList>
    </citation>
    <scope>NUCLEOTIDE SEQUENCE [LARGE SCALE GENOMIC DNA]</scope>
    <source>
        <strain evidence="16">B31</strain>
    </source>
</reference>
<evidence type="ECO:0000256" key="8">
    <source>
        <dbReference type="ARBA" id="ARBA00022692"/>
    </source>
</evidence>
<feature type="transmembrane region" description="Helical" evidence="12">
    <location>
        <begin position="568"/>
        <end position="590"/>
    </location>
</feature>
<dbReference type="PROSITE" id="PS51099">
    <property type="entry name" value="PTS_EIIB_TYPE_2"/>
    <property type="match status" value="1"/>
</dbReference>
<dbReference type="RefSeq" id="WP_023789841.1">
    <property type="nucleotide sequence ID" value="NC_022998.1"/>
</dbReference>
<evidence type="ECO:0000259" key="15">
    <source>
        <dbReference type="PROSITE" id="PS51104"/>
    </source>
</evidence>
<dbReference type="CDD" id="cd05569">
    <property type="entry name" value="PTS_IIB_fructose"/>
    <property type="match status" value="1"/>
</dbReference>
<dbReference type="PANTHER" id="PTHR30505">
    <property type="entry name" value="FRUCTOSE-LIKE PERMEASE"/>
    <property type="match status" value="1"/>
</dbReference>
<dbReference type="OrthoDB" id="9782569at2"/>
<dbReference type="eggNOG" id="COG1762">
    <property type="taxonomic scope" value="Bacteria"/>
</dbReference>
<evidence type="ECO:0000313" key="16">
    <source>
        <dbReference type="EMBL" id="AHB36595.1"/>
    </source>
</evidence>
<dbReference type="SUPFAM" id="SSF55804">
    <property type="entry name" value="Phoshotransferase/anion transport protein"/>
    <property type="match status" value="1"/>
</dbReference>
<evidence type="ECO:0000259" key="14">
    <source>
        <dbReference type="PROSITE" id="PS51099"/>
    </source>
</evidence>
<dbReference type="GO" id="GO:0005886">
    <property type="term" value="C:plasma membrane"/>
    <property type="evidence" value="ECO:0007669"/>
    <property type="project" value="UniProtKB-SubCell"/>
</dbReference>
<comment type="subcellular location">
    <subcellularLocation>
        <location evidence="1">Cell membrane</location>
        <topology evidence="1">Multi-pass membrane protein</topology>
    </subcellularLocation>
</comment>
<evidence type="ECO:0000256" key="4">
    <source>
        <dbReference type="ARBA" id="ARBA00022553"/>
    </source>
</evidence>
<keyword evidence="6" id="KW-0808">Transferase</keyword>
<dbReference type="Proteomes" id="UP000018550">
    <property type="component" value="Chromosome"/>
</dbReference>
<feature type="transmembrane region" description="Helical" evidence="12">
    <location>
        <begin position="528"/>
        <end position="547"/>
    </location>
</feature>
<dbReference type="InterPro" id="IPR050864">
    <property type="entry name" value="Bacterial_PTS_Sugar_Transport"/>
</dbReference>
<dbReference type="PATRIC" id="fig|1276258.3.peg.762"/>
<evidence type="ECO:0000256" key="9">
    <source>
        <dbReference type="ARBA" id="ARBA00022777"/>
    </source>
</evidence>
<dbReference type="NCBIfam" id="TIGR00829">
    <property type="entry name" value="FRU"/>
    <property type="match status" value="1"/>
</dbReference>
<feature type="domain" description="PTS EIIB type-2" evidence="14">
    <location>
        <begin position="160"/>
        <end position="257"/>
    </location>
</feature>
<sequence length="889" mass="98713">MNEKIINTEYIFLNIDIKSKEELFSHISNNAYKWEIVKSIPELIESFKERETLSSTALGGGFAIPHARNPKIAKPAVFVYRFTKPIVWDDENEVEVAIVLLVPEGTGTYLDILSGIATKLMSEKNKDFLKNCQNKTEITSFLISEETKSPTKETQNEKSIRVVGVTACATGVVHTYMAREAILDASAKMDWFAEVETQGQKGPEFILSSESIKKADVVILANDIAINTDRFVGKKIYKVGTKPLIEDPVFHLRQSLIKSKEMKVDSNNEGTGFDLKDGKAWIRHIMSGISFMIPFIVFAGIVFAIVTGIGKLTYGTWLDYSGKLNGNSNTYVQSGVSLHNLDVKGGATWEAIRGDDGSYTATITINSAFISILYYLNQFANIGFGVMIPVMGAYIANSIGGRSAITPAFILTSAGTNPSMWWHWGIFHSNITSPMTGDEVSMDTLFPSNGGGIFAALLFGFLVGHTVKWINTKWKVSNYLKPIMPIIIIPVFVTLIYGIFTLFLFGNIFGLLMGYFNYGLQKMENSKMGMAALGLVLGLIAGIDMGGPINKIASFGATALIPTDGGKAMGCAAAAFAIAPLGAGICSQIFRKKFKQDQALGVNATILGFMGISEGAIPFAAKYTWAAFLPNIICSGVAGMLAGMFHVSGWVGAWGGPIIALFGGVTTWEMSYIGVLWYLLAIVIATTMHVFMFRFLVEIQSDKGQIGSVKKAHIELMEKMNKEFINEKNLFKSKIMDINKEKNSISKLKKNKKIAYLAKNEKYNYSLEKINIHFKELLHKHKAFKNKEKSIYKKHIISERIALKANNTDIKNYKMQQKKLMKQLVTEQQAKLRSLTNVLDQNIKKTKAEKLKTVIQNAKEKYKLEVENYISTFREPSLFNYNQEIMTIS</sequence>
<keyword evidence="5" id="KW-0762">Sugar transport</keyword>
<dbReference type="SUPFAM" id="SSF52794">
    <property type="entry name" value="PTS system IIB component-like"/>
    <property type="match status" value="1"/>
</dbReference>
<dbReference type="InterPro" id="IPR036095">
    <property type="entry name" value="PTS_EIIB-like_sf"/>
</dbReference>
<feature type="transmembrane region" description="Helical" evidence="12">
    <location>
        <begin position="602"/>
        <end position="621"/>
    </location>
</feature>
<dbReference type="AlphaFoldDB" id="V5RLA3"/>
<dbReference type="InterPro" id="IPR002178">
    <property type="entry name" value="PTS_EIIA_type-2_dom"/>
</dbReference>
<evidence type="ECO:0000256" key="3">
    <source>
        <dbReference type="ARBA" id="ARBA00022475"/>
    </source>
</evidence>
<dbReference type="CDD" id="cd00211">
    <property type="entry name" value="PTS_IIA_fru"/>
    <property type="match status" value="1"/>
</dbReference>
<dbReference type="eggNOG" id="COG1445">
    <property type="taxonomic scope" value="Bacteria"/>
</dbReference>
<evidence type="ECO:0000259" key="13">
    <source>
        <dbReference type="PROSITE" id="PS51094"/>
    </source>
</evidence>
<dbReference type="InterPro" id="IPR013011">
    <property type="entry name" value="PTS_EIIB_2"/>
</dbReference>
<dbReference type="eggNOG" id="COG1299">
    <property type="taxonomic scope" value="Bacteria"/>
</dbReference>
<keyword evidence="7" id="KW-0598">Phosphotransferase system</keyword>
<evidence type="ECO:0000256" key="11">
    <source>
        <dbReference type="ARBA" id="ARBA00023136"/>
    </source>
</evidence>
<evidence type="ECO:0000313" key="17">
    <source>
        <dbReference type="Proteomes" id="UP000018550"/>
    </source>
</evidence>
<gene>
    <name evidence="16" type="primary">fruB1</name>
    <name evidence="16" type="ORF">SAPIS_v1c07500</name>
</gene>
<evidence type="ECO:0000256" key="6">
    <source>
        <dbReference type="ARBA" id="ARBA00022679"/>
    </source>
</evidence>
<keyword evidence="3" id="KW-1003">Cell membrane</keyword>
<dbReference type="PROSITE" id="PS51094">
    <property type="entry name" value="PTS_EIIA_TYPE_2"/>
    <property type="match status" value="1"/>
</dbReference>
<dbReference type="PANTHER" id="PTHR30505:SF0">
    <property type="entry name" value="FRUCTOSE-LIKE PTS SYSTEM EIIBC COMPONENT-RELATED"/>
    <property type="match status" value="1"/>
</dbReference>
<feature type="domain" description="PTS EIIA type-2" evidence="13">
    <location>
        <begin position="4"/>
        <end position="145"/>
    </location>
</feature>
<dbReference type="GO" id="GO:0009401">
    <property type="term" value="P:phosphoenolpyruvate-dependent sugar phosphotransferase system"/>
    <property type="evidence" value="ECO:0007669"/>
    <property type="project" value="UniProtKB-KW"/>
</dbReference>
<feature type="transmembrane region" description="Helical" evidence="12">
    <location>
        <begin position="379"/>
        <end position="397"/>
    </location>
</feature>
<dbReference type="KEGG" id="sapi:SAPIS_v1c07500"/>